<dbReference type="AlphaFoldDB" id="A0A444HAG3"/>
<evidence type="ECO:0000313" key="2">
    <source>
        <dbReference type="Proteomes" id="UP000287527"/>
    </source>
</evidence>
<evidence type="ECO:0000313" key="1">
    <source>
        <dbReference type="EMBL" id="RWX00240.1"/>
    </source>
</evidence>
<dbReference type="Proteomes" id="UP000287527">
    <property type="component" value="Unassembled WGS sequence"/>
</dbReference>
<dbReference type="RefSeq" id="WP_128389867.1">
    <property type="nucleotide sequence ID" value="NZ_SBII01000006.1"/>
</dbReference>
<proteinExistence type="predicted"/>
<organism evidence="1 2">
    <name type="scientific">Flavobacterium cerinum</name>
    <dbReference type="NCBI Taxonomy" id="2502784"/>
    <lineage>
        <taxon>Bacteria</taxon>
        <taxon>Pseudomonadati</taxon>
        <taxon>Bacteroidota</taxon>
        <taxon>Flavobacteriia</taxon>
        <taxon>Flavobacteriales</taxon>
        <taxon>Flavobacteriaceae</taxon>
        <taxon>Flavobacterium</taxon>
    </lineage>
</organism>
<gene>
    <name evidence="1" type="ORF">EPI11_10185</name>
</gene>
<name>A0A444HAG3_9FLAO</name>
<keyword evidence="2" id="KW-1185">Reference proteome</keyword>
<accession>A0A444HAG3</accession>
<comment type="caution">
    <text evidence="1">The sequence shown here is derived from an EMBL/GenBank/DDBJ whole genome shotgun (WGS) entry which is preliminary data.</text>
</comment>
<dbReference type="EMBL" id="SBII01000006">
    <property type="protein sequence ID" value="RWX00240.1"/>
    <property type="molecule type" value="Genomic_DNA"/>
</dbReference>
<protein>
    <submittedName>
        <fullName evidence="1">Uncharacterized protein</fullName>
    </submittedName>
</protein>
<reference evidence="1 2" key="1">
    <citation type="submission" date="2019-01" db="EMBL/GenBank/DDBJ databases">
        <title>Flavobacterium sp. nov.,isolated from freshwater.</title>
        <authorList>
            <person name="Zhang R."/>
            <person name="Du Z.-J."/>
        </authorList>
    </citation>
    <scope>NUCLEOTIDE SEQUENCE [LARGE SCALE GENOMIC DNA]</scope>
    <source>
        <strain evidence="1 2">1E403</strain>
    </source>
</reference>
<dbReference type="OrthoDB" id="1341219at2"/>
<sequence length="326" mass="38060">MKQLLFLLLFTCLCNAQQEFKNYTKVTVCRLVNTDEGSPCSIEYYAKKLKRTGHYIQAMESFNDTLAYSLLRLKTEAKNWNKEVCNCGEESVGKALVPNMFIIEVNNHKDTVFTTIGNRAVFFPNEQQQYTAPQNNITSIFPKDVTDFFLRDFTSEISAWKMDSIPAKSVLLRKKPIYDLTRKEFEKDITYFNFSRTDSVYIATGKLHRTVNSYYLGETKFSFDAVQDRISEVIINKTQDLSDFYTIEIDGVKIGDSEEVLCNKYDNSTLLKNWDAPLSAINNYYTYEVYLDNLEGLIRYTIRNKIIYSIYIEFKYPNGMRKKKKK</sequence>